<feature type="compositionally biased region" description="Polar residues" evidence="1">
    <location>
        <begin position="32"/>
        <end position="44"/>
    </location>
</feature>
<name>A0A139I9T5_9PEZI</name>
<dbReference type="Proteomes" id="UP000073492">
    <property type="component" value="Unassembled WGS sequence"/>
</dbReference>
<evidence type="ECO:0000259" key="2">
    <source>
        <dbReference type="Pfam" id="PF24707"/>
    </source>
</evidence>
<feature type="domain" description="SWR1-complex protein 3" evidence="2">
    <location>
        <begin position="63"/>
        <end position="164"/>
    </location>
</feature>
<dbReference type="PANTHER" id="PTHR28108:SF1">
    <property type="entry name" value="SWR1-COMPLEX PROTEIN 3"/>
    <property type="match status" value="1"/>
</dbReference>
<feature type="region of interest" description="Disordered" evidence="1">
    <location>
        <begin position="1"/>
        <end position="83"/>
    </location>
</feature>
<dbReference type="OrthoDB" id="5338195at2759"/>
<dbReference type="GO" id="GO:0000812">
    <property type="term" value="C:Swr1 complex"/>
    <property type="evidence" value="ECO:0007669"/>
    <property type="project" value="InterPro"/>
</dbReference>
<gene>
    <name evidence="3" type="ORF">AC579_2413</name>
</gene>
<feature type="region of interest" description="Disordered" evidence="1">
    <location>
        <begin position="172"/>
        <end position="244"/>
    </location>
</feature>
<keyword evidence="4" id="KW-1185">Reference proteome</keyword>
<feature type="compositionally biased region" description="Low complexity" evidence="1">
    <location>
        <begin position="175"/>
        <end position="191"/>
    </location>
</feature>
<dbReference type="EMBL" id="LFZO01000197">
    <property type="protein sequence ID" value="KXT11483.1"/>
    <property type="molecule type" value="Genomic_DNA"/>
</dbReference>
<comment type="caution">
    <text evidence="3">The sequence shown here is derived from an EMBL/GenBank/DDBJ whole genome shotgun (WGS) entry which is preliminary data.</text>
</comment>
<organism evidence="3 4">
    <name type="scientific">Pseudocercospora musae</name>
    <dbReference type="NCBI Taxonomy" id="113226"/>
    <lineage>
        <taxon>Eukaryota</taxon>
        <taxon>Fungi</taxon>
        <taxon>Dikarya</taxon>
        <taxon>Ascomycota</taxon>
        <taxon>Pezizomycotina</taxon>
        <taxon>Dothideomycetes</taxon>
        <taxon>Dothideomycetidae</taxon>
        <taxon>Mycosphaerellales</taxon>
        <taxon>Mycosphaerellaceae</taxon>
        <taxon>Pseudocercospora</taxon>
    </lineage>
</organism>
<feature type="compositionally biased region" description="Polar residues" evidence="1">
    <location>
        <begin position="342"/>
        <end position="353"/>
    </location>
</feature>
<feature type="compositionally biased region" description="Low complexity" evidence="1">
    <location>
        <begin position="324"/>
        <end position="341"/>
    </location>
</feature>
<dbReference type="InterPro" id="IPR037651">
    <property type="entry name" value="Swc3"/>
</dbReference>
<sequence length="598" mass="64931">MDPGQGVKVGEKRRPGRPPKTASAPPAKRQRTSVSTPPTNTASIAPTPAVGSPVPEKKVVRLPAKVNENKPLPTLPEPQASTLSNDEYQSIAASAVLATSLDKSRSRWMCDGVLERFWVKPEKGTGKNAKPPPPNNPDPKTMKLRGECRIRIEPHLFVANLYTVEKNALPPKTKQPVVSQPRQQQPIQQFQPRPPMGGASYQGHQQLPAAPVQSSSRLPPAPQPGASRTQAPPAPGLSGQKASPDPVISMLATRASSDPELKSLMKDVATGNANQDQLKIFQKHIDELTTIVAQQKKTEEEATFKPQQQSNMIQYDGPSDSRPVHTPQPIQPHPQQSVPQPRAQSVVTQPQSTLAYGQQQPWTAPIAAPVATNSPVLVEFTGTGATEDRFLFPEYSILEALSPQHLLVSFILTRKGRDAADSMGLDLDQEYWQPVTMMIEVAYGREELLNCIRRWVKPADDVRKNMQETMKRCQRVANTYLALRLPFKGTTITDSEDVSKEVTPMVEEKAKPKPAPKKKAPVVSTPKSMEAEKAQETAQPSDNANLAATPQPAEASSAAESRYAASTPAGNLGAETPTAAEGGRPKRAVRKSVRISEG</sequence>
<feature type="compositionally biased region" description="Basic residues" evidence="1">
    <location>
        <begin position="585"/>
        <end position="598"/>
    </location>
</feature>
<feature type="region of interest" description="Disordered" evidence="1">
    <location>
        <begin position="121"/>
        <end position="142"/>
    </location>
</feature>
<proteinExistence type="predicted"/>
<dbReference type="PANTHER" id="PTHR28108">
    <property type="entry name" value="SWR1-COMPLEX PROTEIN 3"/>
    <property type="match status" value="1"/>
</dbReference>
<dbReference type="Pfam" id="PF24707">
    <property type="entry name" value="Swc3"/>
    <property type="match status" value="1"/>
</dbReference>
<feature type="region of interest" description="Disordered" evidence="1">
    <location>
        <begin position="299"/>
        <end position="353"/>
    </location>
</feature>
<feature type="region of interest" description="Disordered" evidence="1">
    <location>
        <begin position="497"/>
        <end position="598"/>
    </location>
</feature>
<accession>A0A139I9T5</accession>
<reference evidence="3 4" key="1">
    <citation type="submission" date="2015-07" db="EMBL/GenBank/DDBJ databases">
        <title>Comparative genomics of the Sigatoka disease complex on banana suggests a link between parallel evolutionary changes in Pseudocercospora fijiensis and Pseudocercospora eumusae and increased virulence on the banana host.</title>
        <authorList>
            <person name="Chang T.-C."/>
            <person name="Salvucci A."/>
            <person name="Crous P.W."/>
            <person name="Stergiopoulos I."/>
        </authorList>
    </citation>
    <scope>NUCLEOTIDE SEQUENCE [LARGE SCALE GENOMIC DNA]</scope>
    <source>
        <strain evidence="3 4">CBS 116634</strain>
    </source>
</reference>
<evidence type="ECO:0000313" key="3">
    <source>
        <dbReference type="EMBL" id="KXT11483.1"/>
    </source>
</evidence>
<feature type="compositionally biased region" description="Low complexity" evidence="1">
    <location>
        <begin position="547"/>
        <end position="567"/>
    </location>
</feature>
<dbReference type="AlphaFoldDB" id="A0A139I9T5"/>
<dbReference type="GO" id="GO:0140849">
    <property type="term" value="F:ATP-dependent H2AZ histone chaperone activity"/>
    <property type="evidence" value="ECO:0007669"/>
    <property type="project" value="InterPro"/>
</dbReference>
<protein>
    <recommendedName>
        <fullName evidence="2">SWR1-complex protein 3 domain-containing protein</fullName>
    </recommendedName>
</protein>
<feature type="compositionally biased region" description="Polar residues" evidence="1">
    <location>
        <begin position="536"/>
        <end position="546"/>
    </location>
</feature>
<evidence type="ECO:0000256" key="1">
    <source>
        <dbReference type="SAM" id="MobiDB-lite"/>
    </source>
</evidence>
<dbReference type="STRING" id="113226.A0A139I9T5"/>
<evidence type="ECO:0000313" key="4">
    <source>
        <dbReference type="Proteomes" id="UP000073492"/>
    </source>
</evidence>
<dbReference type="InterPro" id="IPR057558">
    <property type="entry name" value="Swc3_dom"/>
</dbReference>